<keyword evidence="1" id="KW-1133">Transmembrane helix</keyword>
<accession>A0ABV9M1P0</accession>
<evidence type="ECO:0000313" key="3">
    <source>
        <dbReference type="Proteomes" id="UP001595897"/>
    </source>
</evidence>
<feature type="transmembrane region" description="Helical" evidence="1">
    <location>
        <begin position="12"/>
        <end position="32"/>
    </location>
</feature>
<comment type="caution">
    <text evidence="2">The sequence shown here is derived from an EMBL/GenBank/DDBJ whole genome shotgun (WGS) entry which is preliminary data.</text>
</comment>
<organism evidence="2 3">
    <name type="scientific">Glaciecola siphonariae</name>
    <dbReference type="NCBI Taxonomy" id="521012"/>
    <lineage>
        <taxon>Bacteria</taxon>
        <taxon>Pseudomonadati</taxon>
        <taxon>Pseudomonadota</taxon>
        <taxon>Gammaproteobacteria</taxon>
        <taxon>Alteromonadales</taxon>
        <taxon>Alteromonadaceae</taxon>
        <taxon>Glaciecola</taxon>
    </lineage>
</organism>
<evidence type="ECO:0000313" key="2">
    <source>
        <dbReference type="EMBL" id="MFC4701613.1"/>
    </source>
</evidence>
<dbReference type="RefSeq" id="WP_382410259.1">
    <property type="nucleotide sequence ID" value="NZ_JBHSGU010000019.1"/>
</dbReference>
<keyword evidence="1" id="KW-0812">Transmembrane</keyword>
<dbReference type="Proteomes" id="UP001595897">
    <property type="component" value="Unassembled WGS sequence"/>
</dbReference>
<name>A0ABV9M1P0_9ALTE</name>
<keyword evidence="1" id="KW-0472">Membrane</keyword>
<dbReference type="EMBL" id="JBHSGU010000019">
    <property type="protein sequence ID" value="MFC4701613.1"/>
    <property type="molecule type" value="Genomic_DNA"/>
</dbReference>
<keyword evidence="3" id="KW-1185">Reference proteome</keyword>
<reference evidence="3" key="1">
    <citation type="journal article" date="2019" name="Int. J. Syst. Evol. Microbiol.">
        <title>The Global Catalogue of Microorganisms (GCM) 10K type strain sequencing project: providing services to taxonomists for standard genome sequencing and annotation.</title>
        <authorList>
            <consortium name="The Broad Institute Genomics Platform"/>
            <consortium name="The Broad Institute Genome Sequencing Center for Infectious Disease"/>
            <person name="Wu L."/>
            <person name="Ma J."/>
        </authorList>
    </citation>
    <scope>NUCLEOTIDE SEQUENCE [LARGE SCALE GENOMIC DNA]</scope>
    <source>
        <strain evidence="3">KACC 12507</strain>
    </source>
</reference>
<protein>
    <submittedName>
        <fullName evidence="2">Uncharacterized protein</fullName>
    </submittedName>
</protein>
<proteinExistence type="predicted"/>
<gene>
    <name evidence="2" type="ORF">ACFO4O_15770</name>
</gene>
<sequence>MAKSTEQKRERKLYLLKLAFPLIIAIVALLIYNFSSSASYQALAQEIRNEMFAEPNVNALLITYRYNDGLMELTVNAGGLTGELASYRAEALAYLCTSPLLAKALEQSETIELSLTAGERKFDKYLLIQANKQICQGMM</sequence>
<evidence type="ECO:0000256" key="1">
    <source>
        <dbReference type="SAM" id="Phobius"/>
    </source>
</evidence>